<organism evidence="2 3">
    <name type="scientific">Stereocaulon virgatum</name>
    <dbReference type="NCBI Taxonomy" id="373712"/>
    <lineage>
        <taxon>Eukaryota</taxon>
        <taxon>Fungi</taxon>
        <taxon>Dikarya</taxon>
        <taxon>Ascomycota</taxon>
        <taxon>Pezizomycotina</taxon>
        <taxon>Lecanoromycetes</taxon>
        <taxon>OSLEUM clade</taxon>
        <taxon>Lecanoromycetidae</taxon>
        <taxon>Lecanorales</taxon>
        <taxon>Lecanorineae</taxon>
        <taxon>Stereocaulaceae</taxon>
        <taxon>Stereocaulon</taxon>
    </lineage>
</organism>
<protein>
    <submittedName>
        <fullName evidence="2">Uncharacterized protein</fullName>
    </submittedName>
</protein>
<feature type="compositionally biased region" description="Low complexity" evidence="1">
    <location>
        <begin position="1"/>
        <end position="28"/>
    </location>
</feature>
<comment type="caution">
    <text evidence="2">The sequence shown here is derived from an EMBL/GenBank/DDBJ whole genome shotgun (WGS) entry which is preliminary data.</text>
</comment>
<accession>A0ABR3ZW72</accession>
<gene>
    <name evidence="2" type="ORF">N7G274_010331</name>
</gene>
<evidence type="ECO:0000256" key="1">
    <source>
        <dbReference type="SAM" id="MobiDB-lite"/>
    </source>
</evidence>
<dbReference type="EMBL" id="JBEFKJ010000047">
    <property type="protein sequence ID" value="KAL2036906.1"/>
    <property type="molecule type" value="Genomic_DNA"/>
</dbReference>
<dbReference type="Proteomes" id="UP001590950">
    <property type="component" value="Unassembled WGS sequence"/>
</dbReference>
<sequence>MSGSMSEGSSQQKEIDVSPPSSSSLSSPDPSPSMIPAPLRGRTSWLEVTMSEDFDTSLVPASLKWAKSKPQDISSNATGTPGQEKNFSRPFTVRPPAPPSALLSAPKIGEASQPYQSSERDLQDVQSIQAPTSGKQHYSARRMCFRRGQRIHVALEDIQRVKKSSDQFYRDRAALKEQVLIGRPSDGDILLGRILLPEAVICKDPEREEYAWQVYDDPSFEPVTKKSFDSTNRVWALFSSLCRSGINVERIRPEHVLIHDFTRESSWTTLMLEPKRIEDIIRLVHVWTANEEQQSFQAHHLPRIIEKFRASLPSGIQQASFREPTDNLWHCRELSDEAIEICDEGFPTRRMLENHLVERHWVSKEEIYKEFQDDPHEEGLAEMDYRLLRFSAIPRSSV</sequence>
<feature type="region of interest" description="Disordered" evidence="1">
    <location>
        <begin position="1"/>
        <end position="39"/>
    </location>
</feature>
<feature type="compositionally biased region" description="Polar residues" evidence="1">
    <location>
        <begin position="71"/>
        <end position="85"/>
    </location>
</feature>
<name>A0ABR3ZW72_9LECA</name>
<feature type="region of interest" description="Disordered" evidence="1">
    <location>
        <begin position="65"/>
        <end position="121"/>
    </location>
</feature>
<evidence type="ECO:0000313" key="2">
    <source>
        <dbReference type="EMBL" id="KAL2036906.1"/>
    </source>
</evidence>
<keyword evidence="3" id="KW-1185">Reference proteome</keyword>
<proteinExistence type="predicted"/>
<reference evidence="2 3" key="1">
    <citation type="submission" date="2024-09" db="EMBL/GenBank/DDBJ databases">
        <title>Rethinking Asexuality: The Enigmatic Case of Functional Sexual Genes in Lepraria (Stereocaulaceae).</title>
        <authorList>
            <person name="Doellman M."/>
            <person name="Sun Y."/>
            <person name="Barcenas-Pena A."/>
            <person name="Lumbsch H.T."/>
            <person name="Grewe F."/>
        </authorList>
    </citation>
    <scope>NUCLEOTIDE SEQUENCE [LARGE SCALE GENOMIC DNA]</scope>
    <source>
        <strain evidence="2 3">Mercado 3170</strain>
    </source>
</reference>
<evidence type="ECO:0000313" key="3">
    <source>
        <dbReference type="Proteomes" id="UP001590950"/>
    </source>
</evidence>